<evidence type="ECO:0000256" key="9">
    <source>
        <dbReference type="ARBA" id="ARBA00023136"/>
    </source>
</evidence>
<evidence type="ECO:0000256" key="4">
    <source>
        <dbReference type="ARBA" id="ARBA00022676"/>
    </source>
</evidence>
<comment type="subcellular location">
    <subcellularLocation>
        <location evidence="1 11">Endoplasmic reticulum membrane</location>
        <topology evidence="1 11">Multi-pass membrane protein</topology>
    </subcellularLocation>
</comment>
<evidence type="ECO:0000256" key="8">
    <source>
        <dbReference type="ARBA" id="ARBA00022989"/>
    </source>
</evidence>
<dbReference type="GO" id="GO:0006506">
    <property type="term" value="P:GPI anchor biosynthetic process"/>
    <property type="evidence" value="ECO:0007669"/>
    <property type="project" value="UniProtKB-KW"/>
</dbReference>
<keyword evidence="6 11" id="KW-0812">Transmembrane</keyword>
<keyword evidence="3" id="KW-0337">GPI-anchor biosynthesis</keyword>
<feature type="transmembrane region" description="Helical" evidence="11">
    <location>
        <begin position="263"/>
        <end position="279"/>
    </location>
</feature>
<evidence type="ECO:0000256" key="11">
    <source>
        <dbReference type="RuleBase" id="RU363075"/>
    </source>
</evidence>
<keyword evidence="9 11" id="KW-0472">Membrane</keyword>
<dbReference type="EMBL" id="JAAAUY010000800">
    <property type="protein sequence ID" value="KAF9326304.1"/>
    <property type="molecule type" value="Genomic_DNA"/>
</dbReference>
<keyword evidence="8 11" id="KW-1133">Transmembrane helix</keyword>
<feature type="transmembrane region" description="Helical" evidence="11">
    <location>
        <begin position="238"/>
        <end position="257"/>
    </location>
</feature>
<evidence type="ECO:0000256" key="10">
    <source>
        <dbReference type="ARBA" id="ARBA00038466"/>
    </source>
</evidence>
<name>A0A9P5SH70_9FUNG</name>
<dbReference type="InterPro" id="IPR005599">
    <property type="entry name" value="GPI_mannosylTrfase"/>
</dbReference>
<gene>
    <name evidence="13" type="primary">SMP3</name>
    <name evidence="13" type="ORF">BG006_010273</name>
</gene>
<keyword evidence="5" id="KW-0808">Transferase</keyword>
<dbReference type="Proteomes" id="UP000696485">
    <property type="component" value="Unassembled WGS sequence"/>
</dbReference>
<evidence type="ECO:0000256" key="7">
    <source>
        <dbReference type="ARBA" id="ARBA00022824"/>
    </source>
</evidence>
<keyword evidence="7 11" id="KW-0256">Endoplasmic reticulum</keyword>
<evidence type="ECO:0000313" key="14">
    <source>
        <dbReference type="Proteomes" id="UP000696485"/>
    </source>
</evidence>
<dbReference type="GO" id="GO:0000026">
    <property type="term" value="F:alpha-1,2-mannosyltransferase activity"/>
    <property type="evidence" value="ECO:0007669"/>
    <property type="project" value="TreeGrafter"/>
</dbReference>
<feature type="chain" id="PRO_5040161132" description="Mannosyltransferase" evidence="12">
    <location>
        <begin position="25"/>
        <end position="468"/>
    </location>
</feature>
<organism evidence="13 14">
    <name type="scientific">Podila minutissima</name>
    <dbReference type="NCBI Taxonomy" id="64525"/>
    <lineage>
        <taxon>Eukaryota</taxon>
        <taxon>Fungi</taxon>
        <taxon>Fungi incertae sedis</taxon>
        <taxon>Mucoromycota</taxon>
        <taxon>Mortierellomycotina</taxon>
        <taxon>Mortierellomycetes</taxon>
        <taxon>Mortierellales</taxon>
        <taxon>Mortierellaceae</taxon>
        <taxon>Podila</taxon>
    </lineage>
</organism>
<dbReference type="GO" id="GO:0005789">
    <property type="term" value="C:endoplasmic reticulum membrane"/>
    <property type="evidence" value="ECO:0007669"/>
    <property type="project" value="UniProtKB-SubCell"/>
</dbReference>
<feature type="transmembrane region" description="Helical" evidence="11">
    <location>
        <begin position="286"/>
        <end position="304"/>
    </location>
</feature>
<dbReference type="PANTHER" id="PTHR22760">
    <property type="entry name" value="GLYCOSYLTRANSFERASE"/>
    <property type="match status" value="1"/>
</dbReference>
<feature type="transmembrane region" description="Helical" evidence="11">
    <location>
        <begin position="201"/>
        <end position="218"/>
    </location>
</feature>
<keyword evidence="4 11" id="KW-0328">Glycosyltransferase</keyword>
<dbReference type="PANTHER" id="PTHR22760:SF3">
    <property type="entry name" value="GPI MANNOSYLTRANSFERASE 4"/>
    <property type="match status" value="1"/>
</dbReference>
<dbReference type="Pfam" id="PF03901">
    <property type="entry name" value="Glyco_transf_22"/>
    <property type="match status" value="1"/>
</dbReference>
<dbReference type="AlphaFoldDB" id="A0A9P5SH70"/>
<keyword evidence="14" id="KW-1185">Reference proteome</keyword>
<accession>A0A9P5SH70</accession>
<dbReference type="EC" id="2.4.1.-" evidence="11"/>
<reference evidence="13" key="1">
    <citation type="journal article" date="2020" name="Fungal Divers.">
        <title>Resolving the Mortierellaceae phylogeny through synthesis of multi-gene phylogenetics and phylogenomics.</title>
        <authorList>
            <person name="Vandepol N."/>
            <person name="Liber J."/>
            <person name="Desiro A."/>
            <person name="Na H."/>
            <person name="Kennedy M."/>
            <person name="Barry K."/>
            <person name="Grigoriev I.V."/>
            <person name="Miller A.N."/>
            <person name="O'Donnell K."/>
            <person name="Stajich J.E."/>
            <person name="Bonito G."/>
        </authorList>
    </citation>
    <scope>NUCLEOTIDE SEQUENCE</scope>
    <source>
        <strain evidence="13">NVP1</strain>
    </source>
</reference>
<feature type="transmembrane region" description="Helical" evidence="11">
    <location>
        <begin position="115"/>
        <end position="141"/>
    </location>
</feature>
<feature type="transmembrane region" description="Helical" evidence="11">
    <location>
        <begin position="66"/>
        <end position="95"/>
    </location>
</feature>
<evidence type="ECO:0000256" key="6">
    <source>
        <dbReference type="ARBA" id="ARBA00022692"/>
    </source>
</evidence>
<evidence type="ECO:0000313" key="13">
    <source>
        <dbReference type="EMBL" id="KAF9326304.1"/>
    </source>
</evidence>
<keyword evidence="12" id="KW-0732">Signal</keyword>
<proteinExistence type="inferred from homology"/>
<evidence type="ECO:0000256" key="1">
    <source>
        <dbReference type="ARBA" id="ARBA00004477"/>
    </source>
</evidence>
<comment type="pathway">
    <text evidence="2">Glycolipid biosynthesis; glycosylphosphatidylinositol-anchor biosynthesis.</text>
</comment>
<feature type="signal peptide" evidence="12">
    <location>
        <begin position="1"/>
        <end position="24"/>
    </location>
</feature>
<evidence type="ECO:0000256" key="2">
    <source>
        <dbReference type="ARBA" id="ARBA00004687"/>
    </source>
</evidence>
<comment type="caution">
    <text evidence="13">The sequence shown here is derived from an EMBL/GenBank/DDBJ whole genome shotgun (WGS) entry which is preliminary data.</text>
</comment>
<evidence type="ECO:0000256" key="12">
    <source>
        <dbReference type="SAM" id="SignalP"/>
    </source>
</evidence>
<comment type="similarity">
    <text evidence="10">Belongs to the glycosyltransferase 22 family. PIGZ subfamily.</text>
</comment>
<evidence type="ECO:0000256" key="5">
    <source>
        <dbReference type="ARBA" id="ARBA00022679"/>
    </source>
</evidence>
<evidence type="ECO:0000256" key="3">
    <source>
        <dbReference type="ARBA" id="ARBA00022502"/>
    </source>
</evidence>
<protein>
    <recommendedName>
        <fullName evidence="11">Mannosyltransferase</fullName>
        <ecNumber evidence="11">2.4.1.-</ecNumber>
    </recommendedName>
</protein>
<sequence>MARQIKRSPSIALLLVSSSYVTLAYHTHPFSNTVETLVLTLSAAVLSNIIHDHDTQERVTPARMSFLLGVLFAVGVFTRITFVLFGFPFGVMFLYLNWKVIRPGHRSWIKCVRNFAFACLPLALGIGIMSFVAIVVDSIFFEKLLLFNKTNGAPILFLELFNPKTWAHLGVKGSITVTMVNNLVYNMDSANLAQHGLHPRFFHLFLNYPVLFGNLAYLATKTMIQKARLGEWTSQSKLVTALTYAGISGIGLLSVMPHQEARFLTPLILPLVITLSGRISRLGRNFWPLWLLYNGVMAIVFGVIHQARLVPAMDLIQHQSLGFQHWKHHIYDGGNYTTHVVFYKTYMPPYHLFGYSSKMSQVRGTALQISDWRQLERSELLEALRREPQVDQSILRKAQEMNDKQVAVFKRDGISYHRTILVAPSTVDFSDEPFYETRESFAPHGNFDHMDIILQRPWSSYHMNVFYI</sequence>